<gene>
    <name evidence="2" type="ORF">PLEPLA_LOCUS23028</name>
</gene>
<protein>
    <submittedName>
        <fullName evidence="2">Uncharacterized protein</fullName>
    </submittedName>
</protein>
<keyword evidence="1" id="KW-0812">Transmembrane</keyword>
<evidence type="ECO:0000313" key="2">
    <source>
        <dbReference type="EMBL" id="CAB1434926.1"/>
    </source>
</evidence>
<keyword evidence="1" id="KW-1133">Transmembrane helix</keyword>
<keyword evidence="1" id="KW-0472">Membrane</keyword>
<feature type="transmembrane region" description="Helical" evidence="1">
    <location>
        <begin position="79"/>
        <end position="95"/>
    </location>
</feature>
<accession>A0A9N7UM74</accession>
<proteinExistence type="predicted"/>
<name>A0A9N7UM74_PLEPL</name>
<organism evidence="2 3">
    <name type="scientific">Pleuronectes platessa</name>
    <name type="common">European plaice</name>
    <dbReference type="NCBI Taxonomy" id="8262"/>
    <lineage>
        <taxon>Eukaryota</taxon>
        <taxon>Metazoa</taxon>
        <taxon>Chordata</taxon>
        <taxon>Craniata</taxon>
        <taxon>Vertebrata</taxon>
        <taxon>Euteleostomi</taxon>
        <taxon>Actinopterygii</taxon>
        <taxon>Neopterygii</taxon>
        <taxon>Teleostei</taxon>
        <taxon>Neoteleostei</taxon>
        <taxon>Acanthomorphata</taxon>
        <taxon>Carangaria</taxon>
        <taxon>Pleuronectiformes</taxon>
        <taxon>Pleuronectoidei</taxon>
        <taxon>Pleuronectidae</taxon>
        <taxon>Pleuronectes</taxon>
    </lineage>
</organism>
<dbReference type="EMBL" id="CADEAL010001713">
    <property type="protein sequence ID" value="CAB1434926.1"/>
    <property type="molecule type" value="Genomic_DNA"/>
</dbReference>
<reference evidence="2" key="1">
    <citation type="submission" date="2020-03" db="EMBL/GenBank/DDBJ databases">
        <authorList>
            <person name="Weist P."/>
        </authorList>
    </citation>
    <scope>NUCLEOTIDE SEQUENCE</scope>
</reference>
<comment type="caution">
    <text evidence="2">The sequence shown here is derived from an EMBL/GenBank/DDBJ whole genome shotgun (WGS) entry which is preliminary data.</text>
</comment>
<evidence type="ECO:0000313" key="3">
    <source>
        <dbReference type="Proteomes" id="UP001153269"/>
    </source>
</evidence>
<evidence type="ECO:0000256" key="1">
    <source>
        <dbReference type="SAM" id="Phobius"/>
    </source>
</evidence>
<dbReference type="Proteomes" id="UP001153269">
    <property type="component" value="Unassembled WGS sequence"/>
</dbReference>
<keyword evidence="3" id="KW-1185">Reference proteome</keyword>
<dbReference type="AlphaFoldDB" id="A0A9N7UM74"/>
<feature type="transmembrane region" description="Helical" evidence="1">
    <location>
        <begin position="38"/>
        <end position="59"/>
    </location>
</feature>
<sequence length="194" mass="22071">MTNDKDALDIYTHRAGEFGDRRHKARRSKSREKKPEDLLLASFLALALDLILSACRFLSSSSVSPEAATTLSSSHQHYHLSLPLLLLFLLLLLLSPRHLTFPPSPLCHRSLLLPPTPPNLHPPHSAPASTFLYFYPFDYWVFCNRRRTHRTSSGQQLFDTCTRRLHQQHQGKGGRSRRRRAPLGISVHPVIPTV</sequence>